<comment type="caution">
    <text evidence="1">The sequence shown here is derived from an EMBL/GenBank/DDBJ whole genome shotgun (WGS) entry which is preliminary data.</text>
</comment>
<dbReference type="EMBL" id="JACVVK020000102">
    <property type="protein sequence ID" value="KAK7492500.1"/>
    <property type="molecule type" value="Genomic_DNA"/>
</dbReference>
<reference evidence="1 2" key="1">
    <citation type="journal article" date="2023" name="Sci. Data">
        <title>Genome assembly of the Korean intertidal mud-creeper Batillaria attramentaria.</title>
        <authorList>
            <person name="Patra A.K."/>
            <person name="Ho P.T."/>
            <person name="Jun S."/>
            <person name="Lee S.J."/>
            <person name="Kim Y."/>
            <person name="Won Y.J."/>
        </authorList>
    </citation>
    <scope>NUCLEOTIDE SEQUENCE [LARGE SCALE GENOMIC DNA]</scope>
    <source>
        <strain evidence="1">Wonlab-2016</strain>
    </source>
</reference>
<evidence type="ECO:0000313" key="2">
    <source>
        <dbReference type="Proteomes" id="UP001519460"/>
    </source>
</evidence>
<dbReference type="AlphaFoldDB" id="A0ABD0KZ74"/>
<organism evidence="1 2">
    <name type="scientific">Batillaria attramentaria</name>
    <dbReference type="NCBI Taxonomy" id="370345"/>
    <lineage>
        <taxon>Eukaryota</taxon>
        <taxon>Metazoa</taxon>
        <taxon>Spiralia</taxon>
        <taxon>Lophotrochozoa</taxon>
        <taxon>Mollusca</taxon>
        <taxon>Gastropoda</taxon>
        <taxon>Caenogastropoda</taxon>
        <taxon>Sorbeoconcha</taxon>
        <taxon>Cerithioidea</taxon>
        <taxon>Batillariidae</taxon>
        <taxon>Batillaria</taxon>
    </lineage>
</organism>
<name>A0ABD0KZ74_9CAEN</name>
<dbReference type="Proteomes" id="UP001519460">
    <property type="component" value="Unassembled WGS sequence"/>
</dbReference>
<accession>A0ABD0KZ74</accession>
<proteinExistence type="predicted"/>
<evidence type="ECO:0000313" key="1">
    <source>
        <dbReference type="EMBL" id="KAK7492500.1"/>
    </source>
</evidence>
<gene>
    <name evidence="1" type="ORF">BaRGS_00016166</name>
</gene>
<sequence length="90" mass="10110">MNGIDSVCRTRERHFLATKTACQSPLRLGRVASMICEVENSKLHPMGPAVCFITCSRSSLRHLVSQSENRDNPLIRLWGWQRINSVAIAS</sequence>
<keyword evidence="2" id="KW-1185">Reference proteome</keyword>
<protein>
    <submittedName>
        <fullName evidence="1">Uncharacterized protein</fullName>
    </submittedName>
</protein>